<evidence type="ECO:0000256" key="9">
    <source>
        <dbReference type="SAM" id="MobiDB-lite"/>
    </source>
</evidence>
<keyword evidence="2" id="KW-0808">Transferase</keyword>
<evidence type="ECO:0000256" key="1">
    <source>
        <dbReference type="ARBA" id="ARBA00022527"/>
    </source>
</evidence>
<dbReference type="PROSITE" id="PS00108">
    <property type="entry name" value="PROTEIN_KINASE_ST"/>
    <property type="match status" value="1"/>
</dbReference>
<dbReference type="PROSITE" id="PS50011">
    <property type="entry name" value="PROTEIN_KINASE_DOM"/>
    <property type="match status" value="1"/>
</dbReference>
<keyword evidence="1" id="KW-0723">Serine/threonine-protein kinase</keyword>
<dbReference type="GO" id="GO:0005524">
    <property type="term" value="F:ATP binding"/>
    <property type="evidence" value="ECO:0007669"/>
    <property type="project" value="UniProtKB-KW"/>
</dbReference>
<evidence type="ECO:0000256" key="7">
    <source>
        <dbReference type="PIRSR" id="PIRSR630616-2"/>
    </source>
</evidence>
<sequence>MLPFGPPRSAKRKTDPHLPDDAKQGMWWRSQSREHSLGWIEPLPLTTLVNWEGEACRRSQGWKYARGGFQLLATPVVAEVDMEVTAAAAIVLAEGLTERSTAEHQQMHENQAEAAAGSARGRSIGVIEEAREGFGVLMAQEGRAPKSTVVARGDTEVGAHTMALIKRSPRLMGGGTTEAADGPDVDKAASPRRSADDVTKLSSIPAIGGGPAVARTFRPMTSGNSPSLPAVKLPLYEGKANKTSSVAGAVGLQGSAGRSLGVKGPNRTPPLTPPPQFARSPVLSITDISRPLSAPSGSSAGGSAPTTTALLPRSRSVAGPVVKVPPSPSRLHGALPCGTCVVGDAQMALTRSWAHIAIADSEVPNIAAETTLAGVTAARVVKSEAVKESLASGQAARRSHHEERRVKPRVRHDAGAVVAVRTANGRLLAMKVVQTDGDVQKEKEARQEAELLEVCAPHPNVVDMLGVIKTNTTYYTLMSLADGDVAAMMKHAGRLTEKQAVFLIRQLVSALEFLHARRIVHCDVKPANMLLVGSINKMRLADFGLSAKVPRGHAGVNGACRTLPYMSPELFNGAKFGTAVDMWATGVVAYELMMGVLPFAGGGKSSTAPRGSGGSVSTDSSGSIVTDCGSGPGTSFRNSSSSSRGASPRPASILATGDRDGLLREKRARKEAKVTWRERVRADIINGEYTVDDGAVGHQGRRFIEKLLQKNPSDRMSAYVAAGHSWLDPNSTIPARRRAVRLTVAEAQVDLMVRLVKRLKSRAGGLVDPAHPAAMKSAEAVEATAAAVSVLSESALLAVAAAAELRAECKAARALDKAASAAVVSAKNTKEARQEQVGANASPAKSGGGDYGGHGVFGLEAMFHEAEEAVRRAEVCARRMTLAGEAAVCAVTKWRDVVKPQ</sequence>
<keyword evidence="4" id="KW-0418">Kinase</keyword>
<feature type="binding site" evidence="7">
    <location>
        <position position="542"/>
    </location>
    <ligand>
        <name>ATP</name>
        <dbReference type="ChEBI" id="CHEBI:30616"/>
    </ligand>
</feature>
<dbReference type="SMART" id="SM00220">
    <property type="entry name" value="S_TKc"/>
    <property type="match status" value="1"/>
</dbReference>
<feature type="compositionally biased region" description="Pro residues" evidence="9">
    <location>
        <begin position="267"/>
        <end position="276"/>
    </location>
</feature>
<feature type="compositionally biased region" description="Basic and acidic residues" evidence="9">
    <location>
        <begin position="184"/>
        <end position="197"/>
    </location>
</feature>
<reference evidence="11 12" key="1">
    <citation type="journal article" date="2010" name="Nature">
        <title>The Ectocarpus genome and the independent evolution of multicellularity in brown algae.</title>
        <authorList>
            <person name="Cock J.M."/>
            <person name="Sterck L."/>
            <person name="Rouze P."/>
            <person name="Scornet D."/>
            <person name="Allen A.E."/>
            <person name="Amoutzias G."/>
            <person name="Anthouard V."/>
            <person name="Artiguenave F."/>
            <person name="Aury J.M."/>
            <person name="Badger J.H."/>
            <person name="Beszteri B."/>
            <person name="Billiau K."/>
            <person name="Bonnet E."/>
            <person name="Bothwell J.H."/>
            <person name="Bowler C."/>
            <person name="Boyen C."/>
            <person name="Brownlee C."/>
            <person name="Carrano C.J."/>
            <person name="Charrier B."/>
            <person name="Cho G.Y."/>
            <person name="Coelho S.M."/>
            <person name="Collen J."/>
            <person name="Corre E."/>
            <person name="Da Silva C."/>
            <person name="Delage L."/>
            <person name="Delaroque N."/>
            <person name="Dittami S.M."/>
            <person name="Doulbeau S."/>
            <person name="Elias M."/>
            <person name="Farnham G."/>
            <person name="Gachon C.M."/>
            <person name="Gschloessl B."/>
            <person name="Heesch S."/>
            <person name="Jabbari K."/>
            <person name="Jubin C."/>
            <person name="Kawai H."/>
            <person name="Kimura K."/>
            <person name="Kloareg B."/>
            <person name="Kupper F.C."/>
            <person name="Lang D."/>
            <person name="Le Bail A."/>
            <person name="Leblanc C."/>
            <person name="Lerouge P."/>
            <person name="Lohr M."/>
            <person name="Lopez P.J."/>
            <person name="Martens C."/>
            <person name="Maumus F."/>
            <person name="Michel G."/>
            <person name="Miranda-Saavedra D."/>
            <person name="Morales J."/>
            <person name="Moreau H."/>
            <person name="Motomura T."/>
            <person name="Nagasato C."/>
            <person name="Napoli C.A."/>
            <person name="Nelson D.R."/>
            <person name="Nyvall-Collen P."/>
            <person name="Peters A.F."/>
            <person name="Pommier C."/>
            <person name="Potin P."/>
            <person name="Poulain J."/>
            <person name="Quesneville H."/>
            <person name="Read B."/>
            <person name="Rensing S.A."/>
            <person name="Ritter A."/>
            <person name="Rousvoal S."/>
            <person name="Samanta M."/>
            <person name="Samson G."/>
            <person name="Schroeder D.C."/>
            <person name="Segurens B."/>
            <person name="Strittmatter M."/>
            <person name="Tonon T."/>
            <person name="Tregear J.W."/>
            <person name="Valentin K."/>
            <person name="von Dassow P."/>
            <person name="Yamagishi T."/>
            <person name="Van de Peer Y."/>
            <person name="Wincker P."/>
        </authorList>
    </citation>
    <scope>NUCLEOTIDE SEQUENCE [LARGE SCALE GENOMIC DNA]</scope>
    <source>
        <strain evidence="12">Ec32 / CCAP1310/4</strain>
    </source>
</reference>
<feature type="region of interest" description="Disordered" evidence="9">
    <location>
        <begin position="389"/>
        <end position="410"/>
    </location>
</feature>
<feature type="cross-link" description="Glycyl lysine isopeptide (Lys-Gly) (interchain with G-Cter in SUMO2)" evidence="8">
    <location>
        <position position="525"/>
    </location>
</feature>
<dbReference type="InterPro" id="IPR030616">
    <property type="entry name" value="Aur-like"/>
</dbReference>
<dbReference type="PANTHER" id="PTHR24350">
    <property type="entry name" value="SERINE/THREONINE-PROTEIN KINASE IAL-RELATED"/>
    <property type="match status" value="1"/>
</dbReference>
<dbReference type="InParanoid" id="D8LT15"/>
<protein>
    <recommendedName>
        <fullName evidence="10">Protein kinase domain-containing protein</fullName>
    </recommendedName>
</protein>
<feature type="compositionally biased region" description="Basic and acidic residues" evidence="9">
    <location>
        <begin position="12"/>
        <end position="23"/>
    </location>
</feature>
<dbReference type="InterPro" id="IPR011009">
    <property type="entry name" value="Kinase-like_dom_sf"/>
</dbReference>
<dbReference type="Proteomes" id="UP000002630">
    <property type="component" value="Linkage Group LG06"/>
</dbReference>
<evidence type="ECO:0000256" key="8">
    <source>
        <dbReference type="PIRSR" id="PIRSR630616-3"/>
    </source>
</evidence>
<dbReference type="SUPFAM" id="SSF56112">
    <property type="entry name" value="Protein kinase-like (PK-like)"/>
    <property type="match status" value="1"/>
</dbReference>
<keyword evidence="3 7" id="KW-0547">Nucleotide-binding</keyword>
<dbReference type="Pfam" id="PF00069">
    <property type="entry name" value="Pkinase"/>
    <property type="match status" value="1"/>
</dbReference>
<dbReference type="OrthoDB" id="10252171at2759"/>
<dbReference type="Gene3D" id="3.30.200.20">
    <property type="entry name" value="Phosphorylase Kinase, domain 1"/>
    <property type="match status" value="1"/>
</dbReference>
<feature type="active site" description="Proton acceptor" evidence="6">
    <location>
        <position position="523"/>
    </location>
</feature>
<evidence type="ECO:0000256" key="2">
    <source>
        <dbReference type="ARBA" id="ARBA00022679"/>
    </source>
</evidence>
<accession>D8LT15</accession>
<evidence type="ECO:0000256" key="5">
    <source>
        <dbReference type="ARBA" id="ARBA00022840"/>
    </source>
</evidence>
<keyword evidence="5 7" id="KW-0067">ATP-binding</keyword>
<feature type="compositionally biased region" description="Low complexity" evidence="9">
    <location>
        <begin position="615"/>
        <end position="652"/>
    </location>
</feature>
<feature type="domain" description="Protein kinase" evidence="10">
    <location>
        <begin position="384"/>
        <end position="727"/>
    </location>
</feature>
<feature type="region of interest" description="Disordered" evidence="9">
    <location>
        <begin position="255"/>
        <end position="335"/>
    </location>
</feature>
<evidence type="ECO:0000256" key="6">
    <source>
        <dbReference type="PIRSR" id="PIRSR630616-1"/>
    </source>
</evidence>
<evidence type="ECO:0000313" key="11">
    <source>
        <dbReference type="EMBL" id="CBN75345.1"/>
    </source>
</evidence>
<evidence type="ECO:0000259" key="10">
    <source>
        <dbReference type="PROSITE" id="PS50011"/>
    </source>
</evidence>
<feature type="region of interest" description="Disordered" evidence="9">
    <location>
        <begin position="604"/>
        <end position="660"/>
    </location>
</feature>
<name>D8LT15_ECTSI</name>
<evidence type="ECO:0000256" key="3">
    <source>
        <dbReference type="ARBA" id="ARBA00022741"/>
    </source>
</evidence>
<dbReference type="Gene3D" id="1.10.510.10">
    <property type="entry name" value="Transferase(Phosphotransferase) domain 1"/>
    <property type="match status" value="1"/>
</dbReference>
<dbReference type="STRING" id="2880.D8LT15"/>
<feature type="binding site" evidence="7">
    <location>
        <position position="431"/>
    </location>
    <ligand>
        <name>ATP</name>
        <dbReference type="ChEBI" id="CHEBI:30616"/>
    </ligand>
</feature>
<dbReference type="CDD" id="cd00180">
    <property type="entry name" value="PKc"/>
    <property type="match status" value="1"/>
</dbReference>
<dbReference type="InterPro" id="IPR008271">
    <property type="entry name" value="Ser/Thr_kinase_AS"/>
</dbReference>
<dbReference type="EMBL" id="FN649014">
    <property type="protein sequence ID" value="CBN75345.1"/>
    <property type="molecule type" value="Genomic_DNA"/>
</dbReference>
<dbReference type="GO" id="GO:0004674">
    <property type="term" value="F:protein serine/threonine kinase activity"/>
    <property type="evidence" value="ECO:0007669"/>
    <property type="project" value="UniProtKB-KW"/>
</dbReference>
<dbReference type="InterPro" id="IPR000719">
    <property type="entry name" value="Prot_kinase_dom"/>
</dbReference>
<gene>
    <name evidence="11" type="primary">PK</name>
    <name evidence="11" type="ORF">Esi_0078_0091</name>
</gene>
<feature type="region of interest" description="Disordered" evidence="9">
    <location>
        <begin position="1"/>
        <end position="23"/>
    </location>
</feature>
<dbReference type="AlphaFoldDB" id="D8LT15"/>
<evidence type="ECO:0000256" key="4">
    <source>
        <dbReference type="ARBA" id="ARBA00022777"/>
    </source>
</evidence>
<evidence type="ECO:0000313" key="12">
    <source>
        <dbReference type="Proteomes" id="UP000002630"/>
    </source>
</evidence>
<proteinExistence type="predicted"/>
<feature type="region of interest" description="Disordered" evidence="9">
    <location>
        <begin position="170"/>
        <end position="197"/>
    </location>
</feature>
<feature type="compositionally biased region" description="Low complexity" evidence="9">
    <location>
        <begin position="291"/>
        <end position="311"/>
    </location>
</feature>
<organism evidence="11 12">
    <name type="scientific">Ectocarpus siliculosus</name>
    <name type="common">Brown alga</name>
    <name type="synonym">Conferva siliculosa</name>
    <dbReference type="NCBI Taxonomy" id="2880"/>
    <lineage>
        <taxon>Eukaryota</taxon>
        <taxon>Sar</taxon>
        <taxon>Stramenopiles</taxon>
        <taxon>Ochrophyta</taxon>
        <taxon>PX clade</taxon>
        <taxon>Phaeophyceae</taxon>
        <taxon>Ectocarpales</taxon>
        <taxon>Ectocarpaceae</taxon>
        <taxon>Ectocarpus</taxon>
    </lineage>
</organism>
<keyword evidence="12" id="KW-1185">Reference proteome</keyword>
<dbReference type="EMBL" id="FN649731">
    <property type="protein sequence ID" value="CBN75345.1"/>
    <property type="molecule type" value="Genomic_DNA"/>
</dbReference>